<dbReference type="Pfam" id="PF01170">
    <property type="entry name" value="UPF0020"/>
    <property type="match status" value="1"/>
</dbReference>
<accession>A0A0F9V3W3</accession>
<dbReference type="GO" id="GO:0070043">
    <property type="term" value="F:rRNA (guanine-N7-)-methyltransferase activity"/>
    <property type="evidence" value="ECO:0007669"/>
    <property type="project" value="TreeGrafter"/>
</dbReference>
<dbReference type="InterPro" id="IPR000241">
    <property type="entry name" value="RlmKL-like_Mtase"/>
</dbReference>
<dbReference type="GO" id="GO:0003723">
    <property type="term" value="F:RNA binding"/>
    <property type="evidence" value="ECO:0007669"/>
    <property type="project" value="InterPro"/>
</dbReference>
<dbReference type="Pfam" id="PF02926">
    <property type="entry name" value="THUMP"/>
    <property type="match status" value="1"/>
</dbReference>
<name>A0A0F9V3W3_9ZZZZ</name>
<dbReference type="PROSITE" id="PS51165">
    <property type="entry name" value="THUMP"/>
    <property type="match status" value="1"/>
</dbReference>
<evidence type="ECO:0000313" key="4">
    <source>
        <dbReference type="EMBL" id="KKN99925.1"/>
    </source>
</evidence>
<evidence type="ECO:0000259" key="3">
    <source>
        <dbReference type="PROSITE" id="PS51165"/>
    </source>
</evidence>
<dbReference type="AlphaFoldDB" id="A0A0F9V3W3"/>
<protein>
    <recommendedName>
        <fullName evidence="3">THUMP domain-containing protein</fullName>
    </recommendedName>
</protein>
<proteinExistence type="predicted"/>
<dbReference type="Pfam" id="PF22020">
    <property type="entry name" value="RlmL_1st"/>
    <property type="match status" value="1"/>
</dbReference>
<feature type="domain" description="THUMP" evidence="3">
    <location>
        <begin position="48"/>
        <end position="159"/>
    </location>
</feature>
<keyword evidence="2" id="KW-0808">Transferase</keyword>
<dbReference type="InterPro" id="IPR029063">
    <property type="entry name" value="SAM-dependent_MTases_sf"/>
</dbReference>
<dbReference type="EMBL" id="LAZR01000044">
    <property type="protein sequence ID" value="KKN99925.1"/>
    <property type="molecule type" value="Genomic_DNA"/>
</dbReference>
<dbReference type="SUPFAM" id="SSF53335">
    <property type="entry name" value="S-adenosyl-L-methionine-dependent methyltransferases"/>
    <property type="match status" value="1"/>
</dbReference>
<comment type="caution">
    <text evidence="4">The sequence shown here is derived from an EMBL/GenBank/DDBJ whole genome shotgun (WGS) entry which is preliminary data.</text>
</comment>
<dbReference type="SMART" id="SM00981">
    <property type="entry name" value="THUMP"/>
    <property type="match status" value="1"/>
</dbReference>
<dbReference type="GO" id="GO:0008990">
    <property type="term" value="F:rRNA (guanine-N2-)-methyltransferase activity"/>
    <property type="evidence" value="ECO:0007669"/>
    <property type="project" value="TreeGrafter"/>
</dbReference>
<sequence>MDMSNNFKMVAKTLFGFEELLSKELRNLGASNVVEGVRNVSFEGDMGFMYKANLCLRTAIKIIKPIHSFRVRDENDLYKKIYAMEWTEYLSVSETFAIDATVNSEQFTHSLYISQKTKDAIVDKFRDTDGTRPDVDVKDPDLRINIHIHNNDCNVSLDSSGNSLHKRGYRTATNIAPINEVLASGLLLLSGWDGQSDFLDPMCGSGTMLTEAAMIACNIPANINRKGFAFEKWTDFDAELFEKIIDSSLKKTREFHHKIIGYDKAPSAVRKAQDNIENANLTDYITVERKDFFKTDKQTKGTLHMCFNPPYGERLDIDMENFYSAIGDTLKQGYPGTNAWFITSNLPALKFVGLRPSRKIKVFNSHLESRLVKYEMYEGSKKAKYQKGNEE</sequence>
<gene>
    <name evidence="4" type="ORF">LCGC14_0133460</name>
</gene>
<keyword evidence="1" id="KW-0489">Methyltransferase</keyword>
<evidence type="ECO:0000256" key="2">
    <source>
        <dbReference type="ARBA" id="ARBA00022679"/>
    </source>
</evidence>
<dbReference type="PANTHER" id="PTHR47313">
    <property type="entry name" value="RIBOSOMAL RNA LARGE SUBUNIT METHYLTRANSFERASE K/L"/>
    <property type="match status" value="1"/>
</dbReference>
<dbReference type="PANTHER" id="PTHR47313:SF1">
    <property type="entry name" value="RIBOSOMAL RNA LARGE SUBUNIT METHYLTRANSFERASE K_L"/>
    <property type="match status" value="1"/>
</dbReference>
<dbReference type="InterPro" id="IPR004114">
    <property type="entry name" value="THUMP_dom"/>
</dbReference>
<dbReference type="CDD" id="cd11715">
    <property type="entry name" value="THUMP_AdoMetMT"/>
    <property type="match status" value="1"/>
</dbReference>
<dbReference type="Gene3D" id="3.30.2130.30">
    <property type="match status" value="1"/>
</dbReference>
<dbReference type="InterPro" id="IPR054170">
    <property type="entry name" value="RlmL_1st"/>
</dbReference>
<dbReference type="Gene3D" id="3.40.50.150">
    <property type="entry name" value="Vaccinia Virus protein VP39"/>
    <property type="match status" value="1"/>
</dbReference>
<reference evidence="4" key="1">
    <citation type="journal article" date="2015" name="Nature">
        <title>Complex archaea that bridge the gap between prokaryotes and eukaryotes.</title>
        <authorList>
            <person name="Spang A."/>
            <person name="Saw J.H."/>
            <person name="Jorgensen S.L."/>
            <person name="Zaremba-Niedzwiedzka K."/>
            <person name="Martijn J."/>
            <person name="Lind A.E."/>
            <person name="van Eijk R."/>
            <person name="Schleper C."/>
            <person name="Guy L."/>
            <person name="Ettema T.J."/>
        </authorList>
    </citation>
    <scope>NUCLEOTIDE SEQUENCE</scope>
</reference>
<evidence type="ECO:0000256" key="1">
    <source>
        <dbReference type="ARBA" id="ARBA00022603"/>
    </source>
</evidence>
<dbReference type="SUPFAM" id="SSF143437">
    <property type="entry name" value="THUMP domain-like"/>
    <property type="match status" value="1"/>
</dbReference>
<organism evidence="4">
    <name type="scientific">marine sediment metagenome</name>
    <dbReference type="NCBI Taxonomy" id="412755"/>
    <lineage>
        <taxon>unclassified sequences</taxon>
        <taxon>metagenomes</taxon>
        <taxon>ecological metagenomes</taxon>
    </lineage>
</organism>